<reference evidence="3" key="1">
    <citation type="journal article" date="2019" name="Int. J. Syst. Evol. Microbiol.">
        <title>The Global Catalogue of Microorganisms (GCM) 10K type strain sequencing project: providing services to taxonomists for standard genome sequencing and annotation.</title>
        <authorList>
            <consortium name="The Broad Institute Genomics Platform"/>
            <consortium name="The Broad Institute Genome Sequencing Center for Infectious Disease"/>
            <person name="Wu L."/>
            <person name="Ma J."/>
        </authorList>
    </citation>
    <scope>NUCLEOTIDE SEQUENCE [LARGE SCALE GENOMIC DNA]</scope>
    <source>
        <strain evidence="3">CGMCC 1.13574</strain>
    </source>
</reference>
<protein>
    <submittedName>
        <fullName evidence="2">Exopolysaccharide biosynthesis protein</fullName>
    </submittedName>
</protein>
<dbReference type="PANTHER" id="PTHR41795">
    <property type="entry name" value="EXOPOLYSACCHARIDE SYNTHESIS PROTEIN"/>
    <property type="match status" value="1"/>
</dbReference>
<comment type="caution">
    <text evidence="2">The sequence shown here is derived from an EMBL/GenBank/DDBJ whole genome shotgun (WGS) entry which is preliminary data.</text>
</comment>
<dbReference type="EMBL" id="JBHSGG010000009">
    <property type="protein sequence ID" value="MFC4727354.1"/>
    <property type="molecule type" value="Genomic_DNA"/>
</dbReference>
<name>A0ABV9NJ88_9GAMM</name>
<keyword evidence="1" id="KW-1133">Transmembrane helix</keyword>
<feature type="transmembrane region" description="Helical" evidence="1">
    <location>
        <begin position="177"/>
        <end position="198"/>
    </location>
</feature>
<dbReference type="PANTHER" id="PTHR41795:SF1">
    <property type="entry name" value="EXOPOLYSACCHARIDE SYNTHESIS PROTEIN"/>
    <property type="match status" value="1"/>
</dbReference>
<accession>A0ABV9NJ88</accession>
<organism evidence="2 3">
    <name type="scientific">Coralloluteibacterium thermophilum</name>
    <dbReference type="NCBI Taxonomy" id="2707049"/>
    <lineage>
        <taxon>Bacteria</taxon>
        <taxon>Pseudomonadati</taxon>
        <taxon>Pseudomonadota</taxon>
        <taxon>Gammaproteobacteria</taxon>
        <taxon>Lysobacterales</taxon>
        <taxon>Lysobacteraceae</taxon>
        <taxon>Coralloluteibacterium</taxon>
    </lineage>
</organism>
<feature type="transmembrane region" description="Helical" evidence="1">
    <location>
        <begin position="60"/>
        <end position="81"/>
    </location>
</feature>
<dbReference type="Proteomes" id="UP001595892">
    <property type="component" value="Unassembled WGS sequence"/>
</dbReference>
<feature type="transmembrane region" description="Helical" evidence="1">
    <location>
        <begin position="152"/>
        <end position="172"/>
    </location>
</feature>
<evidence type="ECO:0000256" key="1">
    <source>
        <dbReference type="SAM" id="Phobius"/>
    </source>
</evidence>
<feature type="transmembrane region" description="Helical" evidence="1">
    <location>
        <begin position="126"/>
        <end position="146"/>
    </location>
</feature>
<evidence type="ECO:0000313" key="2">
    <source>
        <dbReference type="EMBL" id="MFC4727354.1"/>
    </source>
</evidence>
<keyword evidence="3" id="KW-1185">Reference proteome</keyword>
<evidence type="ECO:0000313" key="3">
    <source>
        <dbReference type="Proteomes" id="UP001595892"/>
    </source>
</evidence>
<dbReference type="PIRSF" id="PIRSF033239">
    <property type="entry name" value="ExoD"/>
    <property type="match status" value="1"/>
</dbReference>
<keyword evidence="1" id="KW-0812">Transmembrane</keyword>
<dbReference type="Pfam" id="PF06055">
    <property type="entry name" value="ExoD"/>
    <property type="match status" value="1"/>
</dbReference>
<sequence>MNDEREPTDLQGMLHKLSTAADHSDDKGVSLEHMLEAVGTRSFGPVLLLPGLIALSPLSGIPGVPSAMAILIFLASGQLLIGRKRFWMPKFLLRRHIGRRRFEQAMRFMETPARWIDKPLHRRLTFLTRGPGLYAVALCCMVIAITMPPMELMPFAATAAGFSVTLFALSLIARDGLIALLGFLGTAALSVVVIRFLFF</sequence>
<keyword evidence="1" id="KW-0472">Membrane</keyword>
<dbReference type="RefSeq" id="WP_377003369.1">
    <property type="nucleotide sequence ID" value="NZ_JBHSGG010000009.1"/>
</dbReference>
<dbReference type="InterPro" id="IPR010331">
    <property type="entry name" value="ExoD"/>
</dbReference>
<gene>
    <name evidence="2" type="ORF">ACFO3Q_04120</name>
</gene>
<proteinExistence type="predicted"/>